<dbReference type="InterPro" id="IPR039421">
    <property type="entry name" value="Type_1_exporter"/>
</dbReference>
<feature type="transmembrane region" description="Helical" evidence="9">
    <location>
        <begin position="149"/>
        <end position="172"/>
    </location>
</feature>
<evidence type="ECO:0000259" key="10">
    <source>
        <dbReference type="PROSITE" id="PS50893"/>
    </source>
</evidence>
<feature type="transmembrane region" description="Helical" evidence="9">
    <location>
        <begin position="178"/>
        <end position="197"/>
    </location>
</feature>
<dbReference type="InterPro" id="IPR003593">
    <property type="entry name" value="AAA+_ATPase"/>
</dbReference>
<evidence type="ECO:0000256" key="3">
    <source>
        <dbReference type="ARBA" id="ARBA00012438"/>
    </source>
</evidence>
<feature type="domain" description="ABC transporter" evidence="10">
    <location>
        <begin position="356"/>
        <end position="591"/>
    </location>
</feature>
<keyword evidence="7 9" id="KW-1133">Transmembrane helix</keyword>
<keyword evidence="13" id="KW-1185">Reference proteome</keyword>
<dbReference type="Gene3D" id="1.10.287.130">
    <property type="match status" value="1"/>
</dbReference>
<protein>
    <recommendedName>
        <fullName evidence="3">histidine kinase</fullName>
        <ecNumber evidence="3">2.7.13.3</ecNumber>
    </recommendedName>
</protein>
<dbReference type="EMBL" id="CP150886">
    <property type="protein sequence ID" value="WZB89963.1"/>
    <property type="molecule type" value="Genomic_DNA"/>
</dbReference>
<feature type="transmembrane region" description="Helical" evidence="9">
    <location>
        <begin position="77"/>
        <end position="97"/>
    </location>
</feature>
<dbReference type="InterPro" id="IPR027417">
    <property type="entry name" value="P-loop_NTPase"/>
</dbReference>
<comment type="subcellular location">
    <subcellularLocation>
        <location evidence="2">Cell membrane</location>
        <topology evidence="2">Multi-pass membrane protein</topology>
    </subcellularLocation>
</comment>
<dbReference type="PROSITE" id="PS50929">
    <property type="entry name" value="ABC_TM1F"/>
    <property type="match status" value="1"/>
</dbReference>
<dbReference type="PROSITE" id="PS00211">
    <property type="entry name" value="ABC_TRANSPORTER_1"/>
    <property type="match status" value="1"/>
</dbReference>
<keyword evidence="4 9" id="KW-0812">Transmembrane</keyword>
<feature type="domain" description="ABC transmembrane type-1" evidence="11">
    <location>
        <begin position="19"/>
        <end position="322"/>
    </location>
</feature>
<dbReference type="PANTHER" id="PTHR43394">
    <property type="entry name" value="ATP-DEPENDENT PERMEASE MDL1, MITOCHONDRIAL"/>
    <property type="match status" value="1"/>
</dbReference>
<dbReference type="Gene3D" id="3.40.50.300">
    <property type="entry name" value="P-loop containing nucleotide triphosphate hydrolases"/>
    <property type="match status" value="1"/>
</dbReference>
<evidence type="ECO:0000313" key="12">
    <source>
        <dbReference type="EMBL" id="WZB89963.1"/>
    </source>
</evidence>
<dbReference type="Gene3D" id="1.20.1560.10">
    <property type="entry name" value="ABC transporter type 1, transmembrane domain"/>
    <property type="match status" value="1"/>
</dbReference>
<dbReference type="Pfam" id="PF00005">
    <property type="entry name" value="ABC_tran"/>
    <property type="match status" value="1"/>
</dbReference>
<dbReference type="SUPFAM" id="SSF90123">
    <property type="entry name" value="ABC transporter transmembrane region"/>
    <property type="match status" value="1"/>
</dbReference>
<dbReference type="SMART" id="SM00382">
    <property type="entry name" value="AAA"/>
    <property type="match status" value="1"/>
</dbReference>
<dbReference type="InterPro" id="IPR036097">
    <property type="entry name" value="HisK_dim/P_sf"/>
</dbReference>
<dbReference type="InterPro" id="IPR011527">
    <property type="entry name" value="ABC1_TM_dom"/>
</dbReference>
<organism evidence="12 13">
    <name type="scientific">Okeanomitos corallinicola TIOX110</name>
    <dbReference type="NCBI Taxonomy" id="3133117"/>
    <lineage>
        <taxon>Bacteria</taxon>
        <taxon>Bacillati</taxon>
        <taxon>Cyanobacteriota</taxon>
        <taxon>Cyanophyceae</taxon>
        <taxon>Nostocales</taxon>
        <taxon>Aphanizomenonaceae</taxon>
        <taxon>Okeanomitos</taxon>
    </lineage>
</organism>
<dbReference type="SUPFAM" id="SSF47384">
    <property type="entry name" value="Homodimeric domain of signal transducing histidine kinase"/>
    <property type="match status" value="1"/>
</dbReference>
<dbReference type="Pfam" id="PF00664">
    <property type="entry name" value="ABC_membrane"/>
    <property type="match status" value="1"/>
</dbReference>
<dbReference type="PROSITE" id="PS50893">
    <property type="entry name" value="ABC_TRANSPORTER_2"/>
    <property type="match status" value="1"/>
</dbReference>
<reference evidence="12 13" key="1">
    <citation type="submission" date="2024-04" db="EMBL/GenBank/DDBJ databases">
        <title>Okeanomitos corallinicola gen. &amp; sp. nov. (Nostocales, Cyanobacteria), a new toxic marine heterocyst-forming cyanobacterium from a coral reef.</title>
        <authorList>
            <person name="Li H."/>
            <person name="Li R."/>
            <person name="Kang J."/>
            <person name="Hii K.S."/>
            <person name="Mohamed H.F."/>
            <person name="Xu X."/>
            <person name="Luo Z."/>
        </authorList>
    </citation>
    <scope>NUCLEOTIDE SEQUENCE [LARGE SCALE GENOMIC DNA]</scope>
    <source>
        <strain evidence="12 13">TIOX110</strain>
    </source>
</reference>
<evidence type="ECO:0000256" key="9">
    <source>
        <dbReference type="SAM" id="Phobius"/>
    </source>
</evidence>
<dbReference type="InterPro" id="IPR036640">
    <property type="entry name" value="ABC1_TM_sf"/>
</dbReference>
<evidence type="ECO:0000256" key="7">
    <source>
        <dbReference type="ARBA" id="ARBA00022989"/>
    </source>
</evidence>
<keyword evidence="5" id="KW-0547">Nucleotide-binding</keyword>
<dbReference type="Proteomes" id="UP001483337">
    <property type="component" value="Chromosome"/>
</dbReference>
<gene>
    <name evidence="12" type="ORF">WJM97_09820</name>
</gene>
<evidence type="ECO:0000256" key="4">
    <source>
        <dbReference type="ARBA" id="ARBA00022692"/>
    </source>
</evidence>
<name>A0ABZ2V0D1_9CYAN</name>
<evidence type="ECO:0000256" key="6">
    <source>
        <dbReference type="ARBA" id="ARBA00022840"/>
    </source>
</evidence>
<evidence type="ECO:0000313" key="13">
    <source>
        <dbReference type="Proteomes" id="UP001483337"/>
    </source>
</evidence>
<accession>A0ABZ2V0D1</accession>
<dbReference type="RefSeq" id="WP_353932859.1">
    <property type="nucleotide sequence ID" value="NZ_CP150886.1"/>
</dbReference>
<dbReference type="CDD" id="cd03251">
    <property type="entry name" value="ABCC_MsbA"/>
    <property type="match status" value="1"/>
</dbReference>
<proteinExistence type="predicted"/>
<dbReference type="PANTHER" id="PTHR43394:SF1">
    <property type="entry name" value="ATP-BINDING CASSETTE SUB-FAMILY B MEMBER 10, MITOCHONDRIAL"/>
    <property type="match status" value="1"/>
</dbReference>
<evidence type="ECO:0000259" key="11">
    <source>
        <dbReference type="PROSITE" id="PS50929"/>
    </source>
</evidence>
<dbReference type="GO" id="GO:0005524">
    <property type="term" value="F:ATP binding"/>
    <property type="evidence" value="ECO:0007669"/>
    <property type="project" value="UniProtKB-KW"/>
</dbReference>
<evidence type="ECO:0000256" key="1">
    <source>
        <dbReference type="ARBA" id="ARBA00000085"/>
    </source>
</evidence>
<dbReference type="EC" id="2.7.13.3" evidence="3"/>
<evidence type="ECO:0000256" key="5">
    <source>
        <dbReference type="ARBA" id="ARBA00022741"/>
    </source>
</evidence>
<evidence type="ECO:0000256" key="8">
    <source>
        <dbReference type="ARBA" id="ARBA00023136"/>
    </source>
</evidence>
<evidence type="ECO:0000256" key="2">
    <source>
        <dbReference type="ARBA" id="ARBA00004651"/>
    </source>
</evidence>
<dbReference type="InterPro" id="IPR003439">
    <property type="entry name" value="ABC_transporter-like_ATP-bd"/>
</dbReference>
<comment type="catalytic activity">
    <reaction evidence="1">
        <text>ATP + protein L-histidine = ADP + protein N-phospho-L-histidine.</text>
        <dbReference type="EC" id="2.7.13.3"/>
    </reaction>
</comment>
<keyword evidence="6 12" id="KW-0067">ATP-binding</keyword>
<feature type="transmembrane region" description="Helical" evidence="9">
    <location>
        <begin position="16"/>
        <end position="44"/>
    </location>
</feature>
<keyword evidence="8 9" id="KW-0472">Membrane</keyword>
<dbReference type="InterPro" id="IPR017871">
    <property type="entry name" value="ABC_transporter-like_CS"/>
</dbReference>
<dbReference type="SUPFAM" id="SSF52540">
    <property type="entry name" value="P-loop containing nucleoside triphosphate hydrolases"/>
    <property type="match status" value="1"/>
</dbReference>
<sequence>MFNRNILLKFSKPYPGLIVLTILLGFSGALFNGVSTALIVPIILKIVGQEVNLQGAPGILQLFINPFDSLPENYKDLAMAGAILGIITLKNLANYLNSITSSSLSRMIISDMREDGISMLLKVDIDYYNKMKVGDLINRLGSEINRASVFIGNTIRLITLLITILVFVGLLLSISWQLTIAATFVMLILTFINQFFINQSKKFGRQISDFSRLYSIAVLEVLNGIRLVKSTGNEQREYERIKNLIRIREKSDFKQQVNSQAISPLSEVVGIACLLMIVFLSKTLFSEQLTSISTILLTYLILLLRTLPLIAQLNNLRSSFANITASIDVVSDFLRVDNKVFMSNGKLTYKKLKRGVHFQSISFTYPNHDRQVLKDVDLYLPRGTTLALVGGSGAGKSTLADLLPRFYDPTSGCIKFDGMDLREFDLGSVRKNMGIVSQDTFLFNDSVRNNIAYPKPEATDEEIIQAAKLANAYEFISKLPQQFDTVIGDRGVMLSGGQKQRLAIARALLQNPEILILDEATSALDTVSERLVQAAIDELSRDRTTLVIAHRLSTVRKADKIAVLDQGSVVEVGTHEELLQKGGYYSHLYSIQFAKKTDTSGNRNQSLLRISYEIRTQLNSLIGLLQLLINNLIDNDQERQELLEQSYKSVWRIINTIDVFDDVINLQIKGQLVAIAEQNHSSVTAYYQKFSCIFDEFRSGLNPTLSCLRTVADNVTDNYESQNQLLTEAYEVTIYLLKNLEKFEQTIQV</sequence>
<feature type="transmembrane region" description="Helical" evidence="9">
    <location>
        <begin position="292"/>
        <end position="311"/>
    </location>
</feature>